<sequence length="70" mass="8602">METTLINRHRYPELDLILWDRAETFVEPDVAFRLYEERWRFVDQDRLEQEEQELILQLKKAYGHGHMLVA</sequence>
<dbReference type="KEGG" id="hco:LOKO_03332"/>
<reference evidence="1 2" key="2">
    <citation type="submission" date="2016-02" db="EMBL/GenBank/DDBJ databases">
        <authorList>
            <person name="Wen L."/>
            <person name="He K."/>
            <person name="Yang H."/>
        </authorList>
    </citation>
    <scope>NUCLEOTIDE SEQUENCE [LARGE SCALE GENOMIC DNA]</scope>
    <source>
        <strain evidence="1 2">AGD 8-3</strain>
    </source>
</reference>
<reference evidence="1 2" key="1">
    <citation type="journal article" date="2016" name="Genome Announc.">
        <title>Draft Genome Sequence of 'Halomonas chromatireducens' Strain AGD 8-3, a Haloalkaliphilic Chromate- and Selenite-Reducing Gammaproteobacterium.</title>
        <authorList>
            <person name="Sharko F.S."/>
            <person name="Shapovalova A.A."/>
            <person name="Tsygankova S.V."/>
            <person name="Komova A.V."/>
            <person name="Boulygina E.S."/>
            <person name="Teslyuk A.B."/>
            <person name="Gotovtsev P.M."/>
            <person name="Namsaraev Z.B."/>
            <person name="Khijniak T.V."/>
            <person name="Nedoluzhko A.V."/>
            <person name="Vasilov R.G."/>
        </authorList>
    </citation>
    <scope>NUCLEOTIDE SEQUENCE [LARGE SCALE GENOMIC DNA]</scope>
    <source>
        <strain evidence="1 2">AGD 8-3</strain>
    </source>
</reference>
<dbReference type="EMBL" id="CP014226">
    <property type="protein sequence ID" value="AMD02376.1"/>
    <property type="molecule type" value="Genomic_DNA"/>
</dbReference>
<dbReference type="OrthoDB" id="6168669at2"/>
<evidence type="ECO:0000313" key="1">
    <source>
        <dbReference type="EMBL" id="AMD02376.1"/>
    </source>
</evidence>
<dbReference type="RefSeq" id="WP_066451737.1">
    <property type="nucleotide sequence ID" value="NZ_CP014226.1"/>
</dbReference>
<protein>
    <submittedName>
        <fullName evidence="1">Uncharacterized protein</fullName>
    </submittedName>
</protein>
<name>A0A109UN63_9GAMM</name>
<dbReference type="STRING" id="507626.LOKO_03332"/>
<proteinExistence type="predicted"/>
<dbReference type="PATRIC" id="fig|507626.3.peg.3328"/>
<keyword evidence="2" id="KW-1185">Reference proteome</keyword>
<dbReference type="Proteomes" id="UP000063387">
    <property type="component" value="Chromosome"/>
</dbReference>
<evidence type="ECO:0000313" key="2">
    <source>
        <dbReference type="Proteomes" id="UP000063387"/>
    </source>
</evidence>
<dbReference type="AlphaFoldDB" id="A0A109UN63"/>
<gene>
    <name evidence="1" type="ORF">LOKO_03332</name>
</gene>
<accession>A0A109UN63</accession>
<organism evidence="1 2">
    <name type="scientific">Halomonas chromatireducens</name>
    <dbReference type="NCBI Taxonomy" id="507626"/>
    <lineage>
        <taxon>Bacteria</taxon>
        <taxon>Pseudomonadati</taxon>
        <taxon>Pseudomonadota</taxon>
        <taxon>Gammaproteobacteria</taxon>
        <taxon>Oceanospirillales</taxon>
        <taxon>Halomonadaceae</taxon>
        <taxon>Halomonas</taxon>
    </lineage>
</organism>